<dbReference type="PANTHER" id="PTHR30462:SF3">
    <property type="entry name" value="INTERMEMBRANE TRANSPORT PROTEIN PQIA"/>
    <property type="match status" value="1"/>
</dbReference>
<dbReference type="KEGG" id="pef:A7E78_00775"/>
<dbReference type="InterPro" id="IPR051800">
    <property type="entry name" value="PqiA-PqiB_transport"/>
</dbReference>
<dbReference type="Pfam" id="PF04403">
    <property type="entry name" value="PqiA"/>
    <property type="match status" value="1"/>
</dbReference>
<evidence type="ECO:0000256" key="4">
    <source>
        <dbReference type="ARBA" id="ARBA00022692"/>
    </source>
</evidence>
<keyword evidence="3" id="KW-0997">Cell inner membrane</keyword>
<comment type="subcellular location">
    <subcellularLocation>
        <location evidence="1">Cell inner membrane</location>
    </subcellularLocation>
</comment>
<feature type="transmembrane region" description="Helical" evidence="7">
    <location>
        <begin position="99"/>
        <end position="128"/>
    </location>
</feature>
<keyword evidence="2" id="KW-1003">Cell membrane</keyword>
<evidence type="ECO:0000256" key="6">
    <source>
        <dbReference type="ARBA" id="ARBA00023136"/>
    </source>
</evidence>
<feature type="transmembrane region" description="Helical" evidence="7">
    <location>
        <begin position="149"/>
        <end position="171"/>
    </location>
</feature>
<dbReference type="AlphaFoldDB" id="A0A1L3GKS8"/>
<dbReference type="Proteomes" id="UP000182517">
    <property type="component" value="Chromosome"/>
</dbReference>
<dbReference type="RefSeq" id="WP_072282484.1">
    <property type="nucleotide sequence ID" value="NZ_CP015519.1"/>
</dbReference>
<keyword evidence="5 7" id="KW-1133">Transmembrane helix</keyword>
<organism evidence="8 9">
    <name type="scientific">Syntrophotalea acetylenivorans</name>
    <dbReference type="NCBI Taxonomy" id="1842532"/>
    <lineage>
        <taxon>Bacteria</taxon>
        <taxon>Pseudomonadati</taxon>
        <taxon>Thermodesulfobacteriota</taxon>
        <taxon>Desulfuromonadia</taxon>
        <taxon>Desulfuromonadales</taxon>
        <taxon>Syntrophotaleaceae</taxon>
        <taxon>Syntrophotalea</taxon>
    </lineage>
</organism>
<reference evidence="8 9" key="1">
    <citation type="journal article" date="2017" name="Genome Announc.">
        <title>Complete Genome Sequences of Two Acetylene-Fermenting Pelobacter acetylenicus Strains.</title>
        <authorList>
            <person name="Sutton J.M."/>
            <person name="Baesman S.M."/>
            <person name="Fierst J.L."/>
            <person name="Poret-Peterson A.T."/>
            <person name="Oremland R.S."/>
            <person name="Dunlap D.S."/>
            <person name="Akob D.M."/>
        </authorList>
    </citation>
    <scope>NUCLEOTIDE SEQUENCE [LARGE SCALE GENOMIC DNA]</scope>
    <source>
        <strain evidence="8 9">SFB93</strain>
    </source>
</reference>
<keyword evidence="4 7" id="KW-0812">Transmembrane</keyword>
<keyword evidence="9" id="KW-1185">Reference proteome</keyword>
<name>A0A1L3GKS8_9BACT</name>
<evidence type="ECO:0000256" key="2">
    <source>
        <dbReference type="ARBA" id="ARBA00022475"/>
    </source>
</evidence>
<dbReference type="STRING" id="1842532.A7E78_00775"/>
<evidence type="ECO:0000256" key="1">
    <source>
        <dbReference type="ARBA" id="ARBA00004533"/>
    </source>
</evidence>
<dbReference type="EMBL" id="CP015519">
    <property type="protein sequence ID" value="APG26524.1"/>
    <property type="molecule type" value="Genomic_DNA"/>
</dbReference>
<evidence type="ECO:0000256" key="3">
    <source>
        <dbReference type="ARBA" id="ARBA00022519"/>
    </source>
</evidence>
<proteinExistence type="predicted"/>
<sequence length="212" mass="23483">MALIEATARQRGMASCHSCHLLCRLPSEEREGRFSCPRCGAALHSRKKNSLTRCWALLIAASILLIPANLLPITITSALGHTQADTIISGVIYFIHSGMWPIALVIFVASVFVPVVKLSILALLMFSVQRHWQWRPKDRTRLYRLTELVGRWSMVDVYVVTILVALVKLGAVATIDAGFGAVFFAGVVVLTMFAAESFDPRLIWDAMEEANE</sequence>
<dbReference type="InterPro" id="IPR007498">
    <property type="entry name" value="PqiA-like"/>
</dbReference>
<gene>
    <name evidence="8" type="ORF">A7E78_00775</name>
</gene>
<evidence type="ECO:0000313" key="8">
    <source>
        <dbReference type="EMBL" id="APG26524.1"/>
    </source>
</evidence>
<evidence type="ECO:0000256" key="7">
    <source>
        <dbReference type="SAM" id="Phobius"/>
    </source>
</evidence>
<accession>A0A1L3GKS8</accession>
<feature type="transmembrane region" description="Helical" evidence="7">
    <location>
        <begin position="177"/>
        <end position="195"/>
    </location>
</feature>
<protein>
    <submittedName>
        <fullName evidence="8">Paraquat-inducible protein A</fullName>
    </submittedName>
</protein>
<dbReference type="GO" id="GO:0005886">
    <property type="term" value="C:plasma membrane"/>
    <property type="evidence" value="ECO:0007669"/>
    <property type="project" value="UniProtKB-SubCell"/>
</dbReference>
<dbReference type="OrthoDB" id="9800207at2"/>
<keyword evidence="6 7" id="KW-0472">Membrane</keyword>
<evidence type="ECO:0000313" key="9">
    <source>
        <dbReference type="Proteomes" id="UP000182517"/>
    </source>
</evidence>
<dbReference type="PANTHER" id="PTHR30462">
    <property type="entry name" value="INTERMEMBRANE TRANSPORT PROTEIN PQIB-RELATED"/>
    <property type="match status" value="1"/>
</dbReference>
<evidence type="ECO:0000256" key="5">
    <source>
        <dbReference type="ARBA" id="ARBA00022989"/>
    </source>
</evidence>
<feature type="transmembrane region" description="Helical" evidence="7">
    <location>
        <begin position="55"/>
        <end position="79"/>
    </location>
</feature>